<organism evidence="12 13">
    <name type="scientific">Clostridioides difficile (strain CD196)</name>
    <name type="common">Peptoclostridium difficile</name>
    <dbReference type="NCBI Taxonomy" id="645462"/>
    <lineage>
        <taxon>Bacteria</taxon>
        <taxon>Bacillati</taxon>
        <taxon>Bacillota</taxon>
        <taxon>Clostridia</taxon>
        <taxon>Peptostreptococcales</taxon>
        <taxon>Peptostreptococcaceae</taxon>
        <taxon>Clostridioides</taxon>
    </lineage>
</organism>
<accession>A0A0H3N725</accession>
<dbReference type="HOGENOM" id="CLU_053057_1_1_9"/>
<dbReference type="InterPro" id="IPR020568">
    <property type="entry name" value="Ribosomal_Su5_D2-typ_SF"/>
</dbReference>
<gene>
    <name evidence="12" type="primary">ipk</name>
    <name evidence="9" type="synonym">ispE</name>
    <name evidence="12" type="ordered locus">CD196_3357</name>
</gene>
<keyword evidence="9" id="KW-0414">Isoprene biosynthesis</keyword>
<dbReference type="Pfam" id="PF00288">
    <property type="entry name" value="GHMP_kinases_N"/>
    <property type="match status" value="1"/>
</dbReference>
<feature type="active site" evidence="9">
    <location>
        <position position="147"/>
    </location>
</feature>
<evidence type="ECO:0000256" key="8">
    <source>
        <dbReference type="ARBA" id="ARBA00032554"/>
    </source>
</evidence>
<keyword evidence="6 9" id="KW-0418">Kinase</keyword>
<evidence type="ECO:0000259" key="10">
    <source>
        <dbReference type="Pfam" id="PF00288"/>
    </source>
</evidence>
<dbReference type="InterPro" id="IPR014721">
    <property type="entry name" value="Ribsml_uS5_D2-typ_fold_subgr"/>
</dbReference>
<reference evidence="12 13" key="1">
    <citation type="journal article" date="2009" name="Genome Biol.">
        <title>Comparative genome and phenotypic analysis of Clostridium difficile 027 strains provides insight into the evolution of a hypervirulent bacterium.</title>
        <authorList>
            <person name="Stabler R.A."/>
            <person name="He M."/>
            <person name="Dawson L."/>
            <person name="Martin M."/>
            <person name="Valiente E."/>
            <person name="Corton C."/>
            <person name="Lawley T.D."/>
            <person name="Sebaihia M."/>
            <person name="Quail M.A."/>
            <person name="Rose G."/>
            <person name="Gerding D.N."/>
            <person name="Gibert M."/>
            <person name="Popoff M.R."/>
            <person name="Parkhill J."/>
            <person name="Dougan G."/>
            <person name="Wren B.W."/>
        </authorList>
    </citation>
    <scope>NUCLEOTIDE SEQUENCE [LARGE SCALE GENOMIC DNA]</scope>
    <source>
        <strain evidence="12 13">CD196</strain>
    </source>
</reference>
<dbReference type="Gene3D" id="3.30.230.10">
    <property type="match status" value="1"/>
</dbReference>
<dbReference type="PIRSF" id="PIRSF010376">
    <property type="entry name" value="IspE"/>
    <property type="match status" value="1"/>
</dbReference>
<proteinExistence type="inferred from homology"/>
<name>A0A0H3N725_CLODC</name>
<dbReference type="NCBIfam" id="TIGR00154">
    <property type="entry name" value="ispE"/>
    <property type="match status" value="1"/>
</dbReference>
<dbReference type="SUPFAM" id="SSF55060">
    <property type="entry name" value="GHMP Kinase, C-terminal domain"/>
    <property type="match status" value="1"/>
</dbReference>
<keyword evidence="5 9" id="KW-0547">Nucleotide-binding</keyword>
<evidence type="ECO:0000256" key="4">
    <source>
        <dbReference type="ARBA" id="ARBA00022679"/>
    </source>
</evidence>
<dbReference type="PANTHER" id="PTHR43527:SF2">
    <property type="entry name" value="4-DIPHOSPHOCYTIDYL-2-C-METHYL-D-ERYTHRITOL KINASE, CHLOROPLASTIC"/>
    <property type="match status" value="1"/>
</dbReference>
<comment type="pathway">
    <text evidence="9">Isoprenoid biosynthesis; isopentenyl diphosphate biosynthesis via DXP pathway; isopentenyl diphosphate from 1-deoxy-D-xylulose 5-phosphate: step 3/6.</text>
</comment>
<feature type="binding site" evidence="9">
    <location>
        <begin position="105"/>
        <end position="115"/>
    </location>
    <ligand>
        <name>ATP</name>
        <dbReference type="ChEBI" id="CHEBI:30616"/>
    </ligand>
</feature>
<dbReference type="Proteomes" id="UP000002068">
    <property type="component" value="Chromosome"/>
</dbReference>
<evidence type="ECO:0000256" key="3">
    <source>
        <dbReference type="ARBA" id="ARBA00017473"/>
    </source>
</evidence>
<dbReference type="UniPathway" id="UPA00056">
    <property type="reaction ID" value="UER00094"/>
</dbReference>
<dbReference type="GO" id="GO:0050515">
    <property type="term" value="F:4-(cytidine 5'-diphospho)-2-C-methyl-D-erythritol kinase activity"/>
    <property type="evidence" value="ECO:0007669"/>
    <property type="project" value="UniProtKB-UniRule"/>
</dbReference>
<feature type="domain" description="GHMP kinase N-terminal" evidence="10">
    <location>
        <begin position="77"/>
        <end position="154"/>
    </location>
</feature>
<dbReference type="NCBIfam" id="NF011202">
    <property type="entry name" value="PRK14608.1"/>
    <property type="match status" value="1"/>
</dbReference>
<dbReference type="SUPFAM" id="SSF54211">
    <property type="entry name" value="Ribosomal protein S5 domain 2-like"/>
    <property type="match status" value="1"/>
</dbReference>
<comment type="catalytic activity">
    <reaction evidence="9">
        <text>4-CDP-2-C-methyl-D-erythritol + ATP = 4-CDP-2-C-methyl-D-erythritol 2-phosphate + ADP + H(+)</text>
        <dbReference type="Rhea" id="RHEA:18437"/>
        <dbReference type="ChEBI" id="CHEBI:15378"/>
        <dbReference type="ChEBI" id="CHEBI:30616"/>
        <dbReference type="ChEBI" id="CHEBI:57823"/>
        <dbReference type="ChEBI" id="CHEBI:57919"/>
        <dbReference type="ChEBI" id="CHEBI:456216"/>
        <dbReference type="EC" id="2.7.1.148"/>
    </reaction>
</comment>
<dbReference type="PRINTS" id="PR00958">
    <property type="entry name" value="HOMSERKINASE"/>
</dbReference>
<dbReference type="InterPro" id="IPR036554">
    <property type="entry name" value="GHMP_kinase_C_sf"/>
</dbReference>
<evidence type="ECO:0000259" key="11">
    <source>
        <dbReference type="Pfam" id="PF08544"/>
    </source>
</evidence>
<evidence type="ECO:0000256" key="5">
    <source>
        <dbReference type="ARBA" id="ARBA00022741"/>
    </source>
</evidence>
<dbReference type="GO" id="GO:0019288">
    <property type="term" value="P:isopentenyl diphosphate biosynthetic process, methylerythritol 4-phosphate pathway"/>
    <property type="evidence" value="ECO:0007669"/>
    <property type="project" value="UniProtKB-UniRule"/>
</dbReference>
<feature type="domain" description="GHMP kinase C-terminal" evidence="11">
    <location>
        <begin position="210"/>
        <end position="287"/>
    </location>
</feature>
<evidence type="ECO:0000313" key="13">
    <source>
        <dbReference type="Proteomes" id="UP000002068"/>
    </source>
</evidence>
<comment type="function">
    <text evidence="9">Catalyzes the phosphorylation of the position 2 hydroxy group of 4-diphosphocytidyl-2C-methyl-D-erythritol.</text>
</comment>
<dbReference type="GO" id="GO:0016114">
    <property type="term" value="P:terpenoid biosynthetic process"/>
    <property type="evidence" value="ECO:0007669"/>
    <property type="project" value="UniProtKB-UniRule"/>
</dbReference>
<comment type="similarity">
    <text evidence="1 9">Belongs to the GHMP kinase family. IspE subfamily.</text>
</comment>
<dbReference type="Pfam" id="PF08544">
    <property type="entry name" value="GHMP_kinases_C"/>
    <property type="match status" value="1"/>
</dbReference>
<dbReference type="GO" id="GO:0005524">
    <property type="term" value="F:ATP binding"/>
    <property type="evidence" value="ECO:0007669"/>
    <property type="project" value="UniProtKB-UniRule"/>
</dbReference>
<evidence type="ECO:0000256" key="6">
    <source>
        <dbReference type="ARBA" id="ARBA00022777"/>
    </source>
</evidence>
<dbReference type="PANTHER" id="PTHR43527">
    <property type="entry name" value="4-DIPHOSPHOCYTIDYL-2-C-METHYL-D-ERYTHRITOL KINASE, CHLOROPLASTIC"/>
    <property type="match status" value="1"/>
</dbReference>
<evidence type="ECO:0000256" key="1">
    <source>
        <dbReference type="ARBA" id="ARBA00009684"/>
    </source>
</evidence>
<dbReference type="KEGG" id="cdc:CD196_3357"/>
<sequence>MHYSLNKEDRMDFIRLKSRAKINLSIDVLGKRQDGYHFVEMIMQTIDLYDIVKIKELDEDEIKVKSTSLDIPLDEDNIVYKAAKILKNKFYIKKGVEIFIEKNIPVAAGMAGGSSNAAAVLVGLNHLWELRLSEDELKEIGLNLGADVPFCISGRPALAQGIGEKLTNIKGLPCDTNILICKPDLFVSTKEVYQGLDLNNIKKRPNNKYLIECLKSEDIKAVSESMVNILENVTIGKHKEISDIKQVMMKNNALGSMMSGSGPTVFGLFKNKEDALIGKKELLKKYKQVYVVNSSQKGVEICGEFN</sequence>
<dbReference type="EMBL" id="FN538970">
    <property type="protein sequence ID" value="CBA66783.1"/>
    <property type="molecule type" value="Genomic_DNA"/>
</dbReference>
<dbReference type="InterPro" id="IPR013750">
    <property type="entry name" value="GHMP_kinase_C_dom"/>
</dbReference>
<keyword evidence="4 9" id="KW-0808">Transferase</keyword>
<dbReference type="HAMAP" id="MF_00061">
    <property type="entry name" value="IspE"/>
    <property type="match status" value="1"/>
</dbReference>
<dbReference type="AlphaFoldDB" id="A0A0H3N725"/>
<dbReference type="Gene3D" id="3.30.70.890">
    <property type="entry name" value="GHMP kinase, C-terminal domain"/>
    <property type="match status" value="1"/>
</dbReference>
<dbReference type="InterPro" id="IPR004424">
    <property type="entry name" value="IspE"/>
</dbReference>
<dbReference type="InterPro" id="IPR006204">
    <property type="entry name" value="GHMP_kinase_N_dom"/>
</dbReference>
<keyword evidence="7 9" id="KW-0067">ATP-binding</keyword>
<evidence type="ECO:0000256" key="2">
    <source>
        <dbReference type="ARBA" id="ARBA00012052"/>
    </source>
</evidence>
<evidence type="ECO:0000313" key="12">
    <source>
        <dbReference type="EMBL" id="CBA66783.1"/>
    </source>
</evidence>
<protein>
    <recommendedName>
        <fullName evidence="3 9">4-diphosphocytidyl-2-C-methyl-D-erythritol kinase</fullName>
        <shortName evidence="9">CMK</shortName>
        <ecNumber evidence="2 9">2.7.1.148</ecNumber>
    </recommendedName>
    <alternativeName>
        <fullName evidence="8 9">4-(cytidine-5'-diphospho)-2-C-methyl-D-erythritol kinase</fullName>
    </alternativeName>
</protein>
<dbReference type="EC" id="2.7.1.148" evidence="2 9"/>
<evidence type="ECO:0000256" key="9">
    <source>
        <dbReference type="HAMAP-Rule" id="MF_00061"/>
    </source>
</evidence>
<evidence type="ECO:0000256" key="7">
    <source>
        <dbReference type="ARBA" id="ARBA00022840"/>
    </source>
</evidence>
<feature type="active site" evidence="9">
    <location>
        <position position="21"/>
    </location>
</feature>